<dbReference type="Proteomes" id="UP000190852">
    <property type="component" value="Unassembled WGS sequence"/>
</dbReference>
<dbReference type="InterPro" id="IPR036942">
    <property type="entry name" value="Beta-barrel_TonB_sf"/>
</dbReference>
<sequence>MLNFIKQIGLILLFALLSSSGSVLVANEAENGNAGIPQQNQRVRGKIQDAMGPIAGASVAIKGTTIGTISDIDGNFSLEISNGQTIQVSFIGYTTQEIRYTGQSSINVTLVEDTKVIEEVVVTALGIKREKKALGYATQELKGDALIEARENNLANALSGKVSGLQVVRSSNGPGGSSKIVLRGNSSLTGSNQPLIVIDGVPMDNFTGGVADVWGNEGPDMGNGLGDINPEDIESMNVLKGASAAALYGSRAGNGVILITTKSGRKQTGLGITVNAGVSTESIFLKPELQNNFGQGSTNIYDVKSRASWGPLADGSQTVERWDGQSAPLKTFDNIGNYFNTGTSFNEGISFQQSFEGTSVFASINRSDDKSIVPGAELDKTSLNLRGTTEFGSKKQWKLDGKVNYINNNAKNRPIQGINQSNAFSTIYLLPRSLDITLLERSVNEDGKMIWWDTEQTPQENPYWVSKYRTNQDTRNRLLGSMSLSYQITDWWGLELRGGTDYYTTTTTGKLYAGGNVRPKGYYSEASETFFENNYSFLSTFKKDNLIDKFGGFITFGGNLMTQNRKKMSINTGDLLIPNLFSINNSVDKMSVSVDASEVRRKMNSLYGSLQMNWDGWLFMDVTGRNDWSSTMSKENRSYFYPSVSLSAVISDMIDKNGGSMPEWLTFTKVRASYAEVGNDLDPYQLYTVYTMGKDPNGNPTAAPGSTLYDPTVRSELIKSWEAGVDLKFFNNRLGIDAAWYKSNATRQLFNLPMDPFSGYSDRKINAGNIQNSGVELMLYGGILQNPKGLNWDMTVNASLNRNKIIDLYEGVNEYGLRTFDDVKIVARTGSYYGDIYGKKFQRVETGEHAGKVIVDAQGLPLLTSDQYELGNQQPDFLLGITNSFSYKNISLSFLIDARIGGEIFSATTANLYRMGNAAGTVANGKRDEFVVPNTVIANSDGSYTANNKSTTQQLYWERVAGSGNVGLGEAFTYDATNIRLRNITIGYDFDKKLLSKTALQRLRLSLTANNVWMIKYHLEGIDPESVTATNTNATGFEYGAAPTSRTFTFNVTVGF</sequence>
<evidence type="ECO:0000256" key="4">
    <source>
        <dbReference type="ARBA" id="ARBA00022692"/>
    </source>
</evidence>
<gene>
    <name evidence="10" type="ORF">SAMN05660349_02187</name>
</gene>
<evidence type="ECO:0000256" key="5">
    <source>
        <dbReference type="ARBA" id="ARBA00023136"/>
    </source>
</evidence>
<evidence type="ECO:0000256" key="7">
    <source>
        <dbReference type="PROSITE-ProRule" id="PRU01360"/>
    </source>
</evidence>
<proteinExistence type="inferred from homology"/>
<dbReference type="EMBL" id="FUYQ01000015">
    <property type="protein sequence ID" value="SKB64809.1"/>
    <property type="molecule type" value="Genomic_DNA"/>
</dbReference>
<keyword evidence="4 7" id="KW-0812">Transmembrane</keyword>
<dbReference type="InterPro" id="IPR023996">
    <property type="entry name" value="TonB-dep_OMP_SusC/RagA"/>
</dbReference>
<protein>
    <submittedName>
        <fullName evidence="10">TonB-linked outer membrane protein, SusC/RagA family</fullName>
    </submittedName>
</protein>
<reference evidence="11" key="1">
    <citation type="submission" date="2017-02" db="EMBL/GenBank/DDBJ databases">
        <authorList>
            <person name="Varghese N."/>
            <person name="Submissions S."/>
        </authorList>
    </citation>
    <scope>NUCLEOTIDE SEQUENCE [LARGE SCALE GENOMIC DNA]</scope>
    <source>
        <strain evidence="11">DSM 24967</strain>
    </source>
</reference>
<evidence type="ECO:0000256" key="1">
    <source>
        <dbReference type="ARBA" id="ARBA00004571"/>
    </source>
</evidence>
<evidence type="ECO:0000256" key="8">
    <source>
        <dbReference type="SAM" id="SignalP"/>
    </source>
</evidence>
<keyword evidence="5 7" id="KW-0472">Membrane</keyword>
<evidence type="ECO:0000259" key="9">
    <source>
        <dbReference type="Pfam" id="PF07715"/>
    </source>
</evidence>
<dbReference type="NCBIfam" id="TIGR04057">
    <property type="entry name" value="SusC_RagA_signa"/>
    <property type="match status" value="1"/>
</dbReference>
<keyword evidence="8" id="KW-0732">Signal</keyword>
<feature type="signal peptide" evidence="8">
    <location>
        <begin position="1"/>
        <end position="25"/>
    </location>
</feature>
<evidence type="ECO:0000256" key="2">
    <source>
        <dbReference type="ARBA" id="ARBA00022448"/>
    </source>
</evidence>
<dbReference type="RefSeq" id="WP_079683674.1">
    <property type="nucleotide sequence ID" value="NZ_FUYQ01000015.1"/>
</dbReference>
<keyword evidence="11" id="KW-1185">Reference proteome</keyword>
<dbReference type="InterPro" id="IPR039426">
    <property type="entry name" value="TonB-dep_rcpt-like"/>
</dbReference>
<dbReference type="Pfam" id="PF07715">
    <property type="entry name" value="Plug"/>
    <property type="match status" value="1"/>
</dbReference>
<evidence type="ECO:0000313" key="11">
    <source>
        <dbReference type="Proteomes" id="UP000190852"/>
    </source>
</evidence>
<dbReference type="InterPro" id="IPR012910">
    <property type="entry name" value="Plug_dom"/>
</dbReference>
<dbReference type="InterPro" id="IPR008969">
    <property type="entry name" value="CarboxyPept-like_regulatory"/>
</dbReference>
<name>A0A1T5CZI4_9BACT</name>
<comment type="similarity">
    <text evidence="7">Belongs to the TonB-dependent receptor family.</text>
</comment>
<dbReference type="Pfam" id="PF13715">
    <property type="entry name" value="CarbopepD_reg_2"/>
    <property type="match status" value="1"/>
</dbReference>
<keyword evidence="3 7" id="KW-1134">Transmembrane beta strand</keyword>
<feature type="domain" description="TonB-dependent receptor plug" evidence="9">
    <location>
        <begin position="134"/>
        <end position="256"/>
    </location>
</feature>
<dbReference type="InterPro" id="IPR037066">
    <property type="entry name" value="Plug_dom_sf"/>
</dbReference>
<organism evidence="10 11">
    <name type="scientific">Parabacteroides chartae</name>
    <dbReference type="NCBI Taxonomy" id="1037355"/>
    <lineage>
        <taxon>Bacteria</taxon>
        <taxon>Pseudomonadati</taxon>
        <taxon>Bacteroidota</taxon>
        <taxon>Bacteroidia</taxon>
        <taxon>Bacteroidales</taxon>
        <taxon>Tannerellaceae</taxon>
        <taxon>Parabacteroides</taxon>
    </lineage>
</organism>
<keyword evidence="2 7" id="KW-0813">Transport</keyword>
<dbReference type="GO" id="GO:0009279">
    <property type="term" value="C:cell outer membrane"/>
    <property type="evidence" value="ECO:0007669"/>
    <property type="project" value="UniProtKB-SubCell"/>
</dbReference>
<comment type="subcellular location">
    <subcellularLocation>
        <location evidence="1 7">Cell outer membrane</location>
        <topology evidence="1 7">Multi-pass membrane protein</topology>
    </subcellularLocation>
</comment>
<dbReference type="InterPro" id="IPR023997">
    <property type="entry name" value="TonB-dep_OMP_SusC/RagA_CS"/>
</dbReference>
<dbReference type="Gene3D" id="2.40.170.20">
    <property type="entry name" value="TonB-dependent receptor, beta-barrel domain"/>
    <property type="match status" value="1"/>
</dbReference>
<keyword evidence="6 7" id="KW-0998">Cell outer membrane</keyword>
<dbReference type="SUPFAM" id="SSF56935">
    <property type="entry name" value="Porins"/>
    <property type="match status" value="1"/>
</dbReference>
<dbReference type="NCBIfam" id="TIGR04056">
    <property type="entry name" value="OMP_RagA_SusC"/>
    <property type="match status" value="1"/>
</dbReference>
<evidence type="ECO:0000256" key="3">
    <source>
        <dbReference type="ARBA" id="ARBA00022452"/>
    </source>
</evidence>
<evidence type="ECO:0000313" key="10">
    <source>
        <dbReference type="EMBL" id="SKB64809.1"/>
    </source>
</evidence>
<dbReference type="PROSITE" id="PS52016">
    <property type="entry name" value="TONB_DEPENDENT_REC_3"/>
    <property type="match status" value="1"/>
</dbReference>
<dbReference type="SUPFAM" id="SSF49464">
    <property type="entry name" value="Carboxypeptidase regulatory domain-like"/>
    <property type="match status" value="1"/>
</dbReference>
<dbReference type="AlphaFoldDB" id="A0A1T5CZI4"/>
<feature type="chain" id="PRO_5010555787" evidence="8">
    <location>
        <begin position="26"/>
        <end position="1056"/>
    </location>
</feature>
<evidence type="ECO:0000256" key="6">
    <source>
        <dbReference type="ARBA" id="ARBA00023237"/>
    </source>
</evidence>
<accession>A0A1T5CZI4</accession>
<dbReference type="Gene3D" id="2.170.130.10">
    <property type="entry name" value="TonB-dependent receptor, plug domain"/>
    <property type="match status" value="1"/>
</dbReference>
<dbReference type="Gene3D" id="2.60.40.1120">
    <property type="entry name" value="Carboxypeptidase-like, regulatory domain"/>
    <property type="match status" value="1"/>
</dbReference>